<dbReference type="CDD" id="cd06571">
    <property type="entry name" value="Bac_DnaA_C"/>
    <property type="match status" value="1"/>
</dbReference>
<dbReference type="FunFam" id="3.40.50.300:FF:000668">
    <property type="entry name" value="Chromosomal replication initiator protein DnaA"/>
    <property type="match status" value="1"/>
</dbReference>
<sequence>MQNVDDASLWESVLAELQLALSSANYQTWFKGKTAVLSIKSGVVEIGCSSSYNKVWLEERYLSKLKEVIDRLTGSKNTITFTVASQIQEAVSSKKKIKENQTVPLFEEDASSTIQTALDAANINRKYSFSNLVVGQANQLAYAVSKAIVDSPSKHYNPLLIYGGVGVGKTHLLQAIGQAVLLRRSATTALYISSETFTNDMVEAIQKKQTVLFRDKYRRLDLLLVDDVQFIAGRESTQEQFFHTFNELYGYGKQIVLSCDRDPSELSNLQERLKNRFAGGMVAKIDPPDLELREAVLLAKAREAGLNLDFSIINYLAKRLGPSIRELEGALLRIAAVSKLTGKKIDLDLVNTVVRFENKTDDPTQLILNQVATYFSLKPEDLKSPNRTKKLVFPRQIAMYLLRKRSRRHFNEIAQLFNGKDRTTAMYSVRKVENLVEKDTEINRILMDLESRISEG</sequence>
<comment type="domain">
    <text evidence="8">Domain I is involved in oligomerization and binding regulators, domain II is flexibile and of varying length in different bacteria, domain III forms the AAA+ region, while domain IV binds dsDNA.</text>
</comment>
<protein>
    <recommendedName>
        <fullName evidence="8 9">Chromosomal replication initiator protein DnaA</fullName>
    </recommendedName>
</protein>
<dbReference type="SUPFAM" id="SSF48295">
    <property type="entry name" value="TrpR-like"/>
    <property type="match status" value="1"/>
</dbReference>
<dbReference type="PANTHER" id="PTHR30050">
    <property type="entry name" value="CHROMOSOMAL REPLICATION INITIATOR PROTEIN DNAA"/>
    <property type="match status" value="1"/>
</dbReference>
<dbReference type="GO" id="GO:0005886">
    <property type="term" value="C:plasma membrane"/>
    <property type="evidence" value="ECO:0007669"/>
    <property type="project" value="TreeGrafter"/>
</dbReference>
<comment type="caution">
    <text evidence="8">Lacks conserved residue(s) required for the propagation of feature annotation.</text>
</comment>
<dbReference type="PRINTS" id="PR00051">
    <property type="entry name" value="DNAA"/>
</dbReference>
<evidence type="ECO:0000256" key="11">
    <source>
        <dbReference type="RuleBase" id="RU004227"/>
    </source>
</evidence>
<keyword evidence="2 8" id="KW-0963">Cytoplasm</keyword>
<evidence type="ECO:0000256" key="4">
    <source>
        <dbReference type="ARBA" id="ARBA00022741"/>
    </source>
</evidence>
<dbReference type="STRING" id="1802596.A2Z11_03950"/>
<dbReference type="SMART" id="SM00382">
    <property type="entry name" value="AAA"/>
    <property type="match status" value="1"/>
</dbReference>
<dbReference type="InterPro" id="IPR001957">
    <property type="entry name" value="Chromosome_initiator_DnaA"/>
</dbReference>
<evidence type="ECO:0000256" key="1">
    <source>
        <dbReference type="ARBA" id="ARBA00006583"/>
    </source>
</evidence>
<feature type="region of interest" description="Domain I, interacts with DnaA modulators" evidence="8">
    <location>
        <begin position="1"/>
        <end position="109"/>
    </location>
</feature>
<evidence type="ECO:0000256" key="8">
    <source>
        <dbReference type="HAMAP-Rule" id="MF_00377"/>
    </source>
</evidence>
<feature type="region of interest" description="Domain III, AAA+ region" evidence="8">
    <location>
        <begin position="122"/>
        <end position="338"/>
    </location>
</feature>
<feature type="binding site" evidence="8">
    <location>
        <position position="166"/>
    </location>
    <ligand>
        <name>ATP</name>
        <dbReference type="ChEBI" id="CHEBI:30616"/>
    </ligand>
</feature>
<comment type="function">
    <text evidence="8 10">Plays an essential role in the initiation and regulation of chromosomal replication. ATP-DnaA binds to the origin of replication (oriC) to initiate formation of the DNA replication initiation complex once per cell cycle. Binds the DnaA box (a 9 base pair repeat at the origin) and separates the double-stranded (ds)DNA. Forms a right-handed helical filament on oriC DNA; dsDNA binds to the exterior of the filament while single-stranded (ss)DNA is stabiized in the filament's interior. The ATP-DnaA-oriC complex binds and stabilizes one strand of the AT-rich DNA unwinding element (DUE), permitting loading of DNA polymerase. After initiation quickly degrades to an ADP-DnaA complex that is not apt for DNA replication. Binds acidic phospholipids.</text>
</comment>
<comment type="caution">
    <text evidence="14">The sequence shown here is derived from an EMBL/GenBank/DDBJ whole genome shotgun (WGS) entry which is preliminary data.</text>
</comment>
<feature type="binding site" evidence="8">
    <location>
        <position position="169"/>
    </location>
    <ligand>
        <name>ATP</name>
        <dbReference type="ChEBI" id="CHEBI:30616"/>
    </ligand>
</feature>
<dbReference type="CDD" id="cd00009">
    <property type="entry name" value="AAA"/>
    <property type="match status" value="1"/>
</dbReference>
<dbReference type="Gene3D" id="1.10.1750.10">
    <property type="match status" value="1"/>
</dbReference>
<evidence type="ECO:0000256" key="9">
    <source>
        <dbReference type="NCBIfam" id="TIGR00362"/>
    </source>
</evidence>
<dbReference type="Gene3D" id="3.30.300.180">
    <property type="match status" value="1"/>
</dbReference>
<keyword evidence="7 8" id="KW-0238">DNA-binding</keyword>
<dbReference type="SUPFAM" id="SSF52540">
    <property type="entry name" value="P-loop containing nucleoside triphosphate hydrolases"/>
    <property type="match status" value="1"/>
</dbReference>
<proteinExistence type="inferred from homology"/>
<dbReference type="SMART" id="SM00760">
    <property type="entry name" value="Bac_DnaA_C"/>
    <property type="match status" value="1"/>
</dbReference>
<dbReference type="InterPro" id="IPR024633">
    <property type="entry name" value="DnaA_N_dom"/>
</dbReference>
<keyword evidence="6 8" id="KW-0446">Lipid-binding</keyword>
<evidence type="ECO:0000256" key="7">
    <source>
        <dbReference type="ARBA" id="ARBA00023125"/>
    </source>
</evidence>
<comment type="subcellular location">
    <subcellularLocation>
        <location evidence="8">Cytoplasm</location>
    </subcellularLocation>
</comment>
<dbReference type="PANTHER" id="PTHR30050:SF2">
    <property type="entry name" value="CHROMOSOMAL REPLICATION INITIATOR PROTEIN DNAA"/>
    <property type="match status" value="1"/>
</dbReference>
<feature type="region of interest" description="Domain IV, binds dsDNA" evidence="8">
    <location>
        <begin position="339"/>
        <end position="456"/>
    </location>
</feature>
<dbReference type="Pfam" id="PF11638">
    <property type="entry name" value="DnaA_N"/>
    <property type="match status" value="1"/>
</dbReference>
<evidence type="ECO:0000256" key="2">
    <source>
        <dbReference type="ARBA" id="ARBA00022490"/>
    </source>
</evidence>
<dbReference type="InterPro" id="IPR003593">
    <property type="entry name" value="AAA+_ATPase"/>
</dbReference>
<dbReference type="InterPro" id="IPR027417">
    <property type="entry name" value="P-loop_NTPase"/>
</dbReference>
<feature type="binding site" evidence="8">
    <location>
        <position position="168"/>
    </location>
    <ligand>
        <name>ATP</name>
        <dbReference type="ChEBI" id="CHEBI:30616"/>
    </ligand>
</feature>
<keyword evidence="5 8" id="KW-0067">ATP-binding</keyword>
<dbReference type="Gene3D" id="1.10.8.60">
    <property type="match status" value="1"/>
</dbReference>
<dbReference type="AlphaFoldDB" id="A0A1G1WD41"/>
<feature type="binding site" evidence="8">
    <location>
        <position position="170"/>
    </location>
    <ligand>
        <name>ATP</name>
        <dbReference type="ChEBI" id="CHEBI:30616"/>
    </ligand>
</feature>
<dbReference type="InterPro" id="IPR020591">
    <property type="entry name" value="Chromosome_initiator_DnaA-like"/>
</dbReference>
<dbReference type="GO" id="GO:0006275">
    <property type="term" value="P:regulation of DNA replication"/>
    <property type="evidence" value="ECO:0007669"/>
    <property type="project" value="UniProtKB-UniRule"/>
</dbReference>
<keyword evidence="3 8" id="KW-0235">DNA replication</keyword>
<evidence type="ECO:0000256" key="5">
    <source>
        <dbReference type="ARBA" id="ARBA00022840"/>
    </source>
</evidence>
<dbReference type="GO" id="GO:0008289">
    <property type="term" value="F:lipid binding"/>
    <property type="evidence" value="ECO:0007669"/>
    <property type="project" value="UniProtKB-KW"/>
</dbReference>
<accession>A0A1G1WD41</accession>
<dbReference type="Proteomes" id="UP000176389">
    <property type="component" value="Unassembled WGS sequence"/>
</dbReference>
<gene>
    <name evidence="8" type="primary">dnaA</name>
    <name evidence="14" type="ORF">A2Z11_03950</name>
</gene>
<evidence type="ECO:0000256" key="3">
    <source>
        <dbReference type="ARBA" id="ARBA00022705"/>
    </source>
</evidence>
<evidence type="ECO:0000256" key="6">
    <source>
        <dbReference type="ARBA" id="ARBA00023121"/>
    </source>
</evidence>
<dbReference type="InterPro" id="IPR010921">
    <property type="entry name" value="Trp_repressor/repl_initiator"/>
</dbReference>
<dbReference type="GO" id="GO:0003688">
    <property type="term" value="F:DNA replication origin binding"/>
    <property type="evidence" value="ECO:0007669"/>
    <property type="project" value="UniProtKB-UniRule"/>
</dbReference>
<dbReference type="NCBIfam" id="TIGR00362">
    <property type="entry name" value="DnaA"/>
    <property type="match status" value="1"/>
</dbReference>
<dbReference type="GO" id="GO:0005524">
    <property type="term" value="F:ATP binding"/>
    <property type="evidence" value="ECO:0007669"/>
    <property type="project" value="UniProtKB-UniRule"/>
</dbReference>
<organism evidence="14 15">
    <name type="scientific">Candidatus Woykebacteria bacterium RBG_16_43_9</name>
    <dbReference type="NCBI Taxonomy" id="1802596"/>
    <lineage>
        <taxon>Bacteria</taxon>
        <taxon>Candidatus Woykeibacteriota</taxon>
    </lineage>
</organism>
<dbReference type="GO" id="GO:0005737">
    <property type="term" value="C:cytoplasm"/>
    <property type="evidence" value="ECO:0007669"/>
    <property type="project" value="UniProtKB-SubCell"/>
</dbReference>
<dbReference type="InterPro" id="IPR038454">
    <property type="entry name" value="DnaA_N_sf"/>
</dbReference>
<evidence type="ECO:0000259" key="13">
    <source>
        <dbReference type="SMART" id="SM00760"/>
    </source>
</evidence>
<dbReference type="EMBL" id="MHCS01000045">
    <property type="protein sequence ID" value="OGY25551.1"/>
    <property type="molecule type" value="Genomic_DNA"/>
</dbReference>
<dbReference type="InterPro" id="IPR013317">
    <property type="entry name" value="DnaA_dom"/>
</dbReference>
<keyword evidence="4 8" id="KW-0547">Nucleotide-binding</keyword>
<reference evidence="14 15" key="1">
    <citation type="journal article" date="2016" name="Nat. Commun.">
        <title>Thousands of microbial genomes shed light on interconnected biogeochemical processes in an aquifer system.</title>
        <authorList>
            <person name="Anantharaman K."/>
            <person name="Brown C.T."/>
            <person name="Hug L.A."/>
            <person name="Sharon I."/>
            <person name="Castelle C.J."/>
            <person name="Probst A.J."/>
            <person name="Thomas B.C."/>
            <person name="Singh A."/>
            <person name="Wilkins M.J."/>
            <person name="Karaoz U."/>
            <person name="Brodie E.L."/>
            <person name="Williams K.H."/>
            <person name="Hubbard S.S."/>
            <person name="Banfield J.F."/>
        </authorList>
    </citation>
    <scope>NUCLEOTIDE SEQUENCE [LARGE SCALE GENOMIC DNA]</scope>
</reference>
<feature type="domain" description="AAA+ ATPase" evidence="12">
    <location>
        <begin position="155"/>
        <end position="298"/>
    </location>
</feature>
<dbReference type="Gene3D" id="3.40.50.300">
    <property type="entry name" value="P-loop containing nucleotide triphosphate hydrolases"/>
    <property type="match status" value="1"/>
</dbReference>
<evidence type="ECO:0000259" key="12">
    <source>
        <dbReference type="SMART" id="SM00382"/>
    </source>
</evidence>
<dbReference type="HAMAP" id="MF_00377">
    <property type="entry name" value="DnaA_bact"/>
    <property type="match status" value="1"/>
</dbReference>
<dbReference type="InterPro" id="IPR013159">
    <property type="entry name" value="DnaA_C"/>
</dbReference>
<comment type="subunit">
    <text evidence="8">Oligomerizes as a right-handed, spiral filament on DNA at oriC.</text>
</comment>
<comment type="similarity">
    <text evidence="1 8 11">Belongs to the DnaA family.</text>
</comment>
<dbReference type="GO" id="GO:0006270">
    <property type="term" value="P:DNA replication initiation"/>
    <property type="evidence" value="ECO:0007669"/>
    <property type="project" value="UniProtKB-UniRule"/>
</dbReference>
<feature type="domain" description="Chromosomal replication initiator DnaA C-terminal" evidence="13">
    <location>
        <begin position="363"/>
        <end position="432"/>
    </location>
</feature>
<dbReference type="Pfam" id="PF08299">
    <property type="entry name" value="Bac_DnaA_C"/>
    <property type="match status" value="1"/>
</dbReference>
<evidence type="ECO:0000256" key="10">
    <source>
        <dbReference type="RuleBase" id="RU000577"/>
    </source>
</evidence>
<dbReference type="Pfam" id="PF00308">
    <property type="entry name" value="Bac_DnaA"/>
    <property type="match status" value="1"/>
</dbReference>
<name>A0A1G1WD41_9BACT</name>
<evidence type="ECO:0000313" key="14">
    <source>
        <dbReference type="EMBL" id="OGY25551.1"/>
    </source>
</evidence>
<evidence type="ECO:0000313" key="15">
    <source>
        <dbReference type="Proteomes" id="UP000176389"/>
    </source>
</evidence>